<dbReference type="PANTHER" id="PTHR30419:SF8">
    <property type="entry name" value="NITROGEN ASSIMILATION TRANSCRIPTIONAL ACTIVATOR-RELATED"/>
    <property type="match status" value="1"/>
</dbReference>
<dbReference type="CDD" id="cd08438">
    <property type="entry name" value="PBP2_CidR"/>
    <property type="match status" value="1"/>
</dbReference>
<dbReference type="EMBL" id="JBHMAF010000189">
    <property type="protein sequence ID" value="MFB9761239.1"/>
    <property type="molecule type" value="Genomic_DNA"/>
</dbReference>
<dbReference type="Pfam" id="PF00126">
    <property type="entry name" value="HTH_1"/>
    <property type="match status" value="1"/>
</dbReference>
<comment type="similarity">
    <text evidence="1">Belongs to the LysR transcriptional regulatory family.</text>
</comment>
<feature type="domain" description="HTH lysR-type" evidence="5">
    <location>
        <begin position="1"/>
        <end position="58"/>
    </location>
</feature>
<dbReference type="InterPro" id="IPR036388">
    <property type="entry name" value="WH-like_DNA-bd_sf"/>
</dbReference>
<reference evidence="6 7" key="1">
    <citation type="submission" date="2024-09" db="EMBL/GenBank/DDBJ databases">
        <authorList>
            <person name="Sun Q."/>
            <person name="Mori K."/>
        </authorList>
    </citation>
    <scope>NUCLEOTIDE SEQUENCE [LARGE SCALE GENOMIC DNA]</scope>
    <source>
        <strain evidence="6 7">JCM 11201</strain>
    </source>
</reference>
<dbReference type="PRINTS" id="PR00039">
    <property type="entry name" value="HTHLYSR"/>
</dbReference>
<protein>
    <submittedName>
        <fullName evidence="6">LysR family transcriptional regulator</fullName>
    </submittedName>
</protein>
<evidence type="ECO:0000256" key="2">
    <source>
        <dbReference type="ARBA" id="ARBA00023015"/>
    </source>
</evidence>
<dbReference type="InterPro" id="IPR000847">
    <property type="entry name" value="LysR_HTH_N"/>
</dbReference>
<dbReference type="Proteomes" id="UP001589609">
    <property type="component" value="Unassembled WGS sequence"/>
</dbReference>
<dbReference type="PANTHER" id="PTHR30419">
    <property type="entry name" value="HTH-TYPE TRANSCRIPTIONAL REGULATOR YBHD"/>
    <property type="match status" value="1"/>
</dbReference>
<comment type="caution">
    <text evidence="6">The sequence shown here is derived from an EMBL/GenBank/DDBJ whole genome shotgun (WGS) entry which is preliminary data.</text>
</comment>
<dbReference type="InterPro" id="IPR036390">
    <property type="entry name" value="WH_DNA-bd_sf"/>
</dbReference>
<evidence type="ECO:0000313" key="7">
    <source>
        <dbReference type="Proteomes" id="UP001589609"/>
    </source>
</evidence>
<evidence type="ECO:0000256" key="1">
    <source>
        <dbReference type="ARBA" id="ARBA00009437"/>
    </source>
</evidence>
<accession>A0ABV5WKS3</accession>
<keyword evidence="4" id="KW-0804">Transcription</keyword>
<dbReference type="InterPro" id="IPR050950">
    <property type="entry name" value="HTH-type_LysR_regulators"/>
</dbReference>
<keyword evidence="7" id="KW-1185">Reference proteome</keyword>
<evidence type="ECO:0000259" key="5">
    <source>
        <dbReference type="PROSITE" id="PS50931"/>
    </source>
</evidence>
<evidence type="ECO:0000313" key="6">
    <source>
        <dbReference type="EMBL" id="MFB9761239.1"/>
    </source>
</evidence>
<keyword evidence="3" id="KW-0238">DNA-binding</keyword>
<proteinExistence type="inferred from homology"/>
<sequence length="308" mass="34957">MELRDLKSFIEVANYKSFTKAASHSYLSQPALSKAVKKLEEELHVELFDRSRRQLKLTDAGKIVYQQGIKALSSLSELTTLLDELINIEAGEIKIGIPPLIGTLFFPSIARSFSEQYPKVVLELVELGAKLIEDLVEEGQIDVGIIVLPSDKSKFNISPFVKDEFVLYIHKDHDLAQQPFVSLHQLQNEKFILFSREFALHDYIRRECIASGFTPTVSYQSSQWDLIIELVASQLGIAILPKSIYYKQNNPNIRIIPLRNPTLIWEVGIITKKDSYHSFALRELLKQLTKGTVYDSSSSSNVKNISDK</sequence>
<gene>
    <name evidence="6" type="ORF">ACFFMS_23595</name>
</gene>
<organism evidence="6 7">
    <name type="scientific">Ectobacillus funiculus</name>
    <dbReference type="NCBI Taxonomy" id="137993"/>
    <lineage>
        <taxon>Bacteria</taxon>
        <taxon>Bacillati</taxon>
        <taxon>Bacillota</taxon>
        <taxon>Bacilli</taxon>
        <taxon>Bacillales</taxon>
        <taxon>Bacillaceae</taxon>
        <taxon>Ectobacillus</taxon>
    </lineage>
</organism>
<evidence type="ECO:0000256" key="3">
    <source>
        <dbReference type="ARBA" id="ARBA00023125"/>
    </source>
</evidence>
<dbReference type="InterPro" id="IPR005119">
    <property type="entry name" value="LysR_subst-bd"/>
</dbReference>
<name>A0ABV5WKS3_9BACI</name>
<dbReference type="SUPFAM" id="SSF46785">
    <property type="entry name" value="Winged helix' DNA-binding domain"/>
    <property type="match status" value="1"/>
</dbReference>
<keyword evidence="2" id="KW-0805">Transcription regulation</keyword>
<dbReference type="Gene3D" id="3.40.190.290">
    <property type="match status" value="1"/>
</dbReference>
<dbReference type="Gene3D" id="1.10.10.10">
    <property type="entry name" value="Winged helix-like DNA-binding domain superfamily/Winged helix DNA-binding domain"/>
    <property type="match status" value="1"/>
</dbReference>
<dbReference type="Pfam" id="PF03466">
    <property type="entry name" value="LysR_substrate"/>
    <property type="match status" value="1"/>
</dbReference>
<evidence type="ECO:0000256" key="4">
    <source>
        <dbReference type="ARBA" id="ARBA00023163"/>
    </source>
</evidence>
<dbReference type="RefSeq" id="WP_379951439.1">
    <property type="nucleotide sequence ID" value="NZ_JBHMAF010000189.1"/>
</dbReference>
<dbReference type="SUPFAM" id="SSF53850">
    <property type="entry name" value="Periplasmic binding protein-like II"/>
    <property type="match status" value="1"/>
</dbReference>
<dbReference type="PROSITE" id="PS50931">
    <property type="entry name" value="HTH_LYSR"/>
    <property type="match status" value="1"/>
</dbReference>